<comment type="caution">
    <text evidence="2">The sequence shown here is derived from an EMBL/GenBank/DDBJ whole genome shotgun (WGS) entry which is preliminary data.</text>
</comment>
<dbReference type="AlphaFoldDB" id="A0AAN7K902"/>
<feature type="region of interest" description="Disordered" evidence="1">
    <location>
        <begin position="1"/>
        <end position="32"/>
    </location>
</feature>
<dbReference type="EMBL" id="JAXIOK010000009">
    <property type="protein sequence ID" value="KAK4761967.1"/>
    <property type="molecule type" value="Genomic_DNA"/>
</dbReference>
<feature type="compositionally biased region" description="Basic and acidic residues" evidence="1">
    <location>
        <begin position="1"/>
        <end position="30"/>
    </location>
</feature>
<organism evidence="2 3">
    <name type="scientific">Trapa incisa</name>
    <dbReference type="NCBI Taxonomy" id="236973"/>
    <lineage>
        <taxon>Eukaryota</taxon>
        <taxon>Viridiplantae</taxon>
        <taxon>Streptophyta</taxon>
        <taxon>Embryophyta</taxon>
        <taxon>Tracheophyta</taxon>
        <taxon>Spermatophyta</taxon>
        <taxon>Magnoliopsida</taxon>
        <taxon>eudicotyledons</taxon>
        <taxon>Gunneridae</taxon>
        <taxon>Pentapetalae</taxon>
        <taxon>rosids</taxon>
        <taxon>malvids</taxon>
        <taxon>Myrtales</taxon>
        <taxon>Lythraceae</taxon>
        <taxon>Trapa</taxon>
    </lineage>
</organism>
<accession>A0AAN7K902</accession>
<keyword evidence="3" id="KW-1185">Reference proteome</keyword>
<name>A0AAN7K902_9MYRT</name>
<evidence type="ECO:0000313" key="2">
    <source>
        <dbReference type="EMBL" id="KAK4761967.1"/>
    </source>
</evidence>
<dbReference type="Proteomes" id="UP001345219">
    <property type="component" value="Chromosome 23"/>
</dbReference>
<evidence type="ECO:0000313" key="3">
    <source>
        <dbReference type="Proteomes" id="UP001345219"/>
    </source>
</evidence>
<evidence type="ECO:0000256" key="1">
    <source>
        <dbReference type="SAM" id="MobiDB-lite"/>
    </source>
</evidence>
<sequence length="67" mass="7653">MLTRQRGEIDGSSKDLEDYRSLDSLGDAKERRTRRGELWSIVLLQLPEGERICSGPEPLSLLPSRLR</sequence>
<reference evidence="2 3" key="1">
    <citation type="journal article" date="2023" name="Hortic Res">
        <title>Pangenome of water caltrop reveals structural variations and asymmetric subgenome divergence after allopolyploidization.</title>
        <authorList>
            <person name="Zhang X."/>
            <person name="Chen Y."/>
            <person name="Wang L."/>
            <person name="Yuan Y."/>
            <person name="Fang M."/>
            <person name="Shi L."/>
            <person name="Lu R."/>
            <person name="Comes H.P."/>
            <person name="Ma Y."/>
            <person name="Chen Y."/>
            <person name="Huang G."/>
            <person name="Zhou Y."/>
            <person name="Zheng Z."/>
            <person name="Qiu Y."/>
        </authorList>
    </citation>
    <scope>NUCLEOTIDE SEQUENCE [LARGE SCALE GENOMIC DNA]</scope>
    <source>
        <tissue evidence="2">Roots</tissue>
    </source>
</reference>
<gene>
    <name evidence="2" type="ORF">SAY87_029851</name>
</gene>
<proteinExistence type="predicted"/>
<protein>
    <submittedName>
        <fullName evidence="2">Uncharacterized protein</fullName>
    </submittedName>
</protein>